<feature type="chain" id="PRO_5045553852" evidence="2">
    <location>
        <begin position="35"/>
        <end position="216"/>
    </location>
</feature>
<protein>
    <submittedName>
        <fullName evidence="3">Uncharacterized protein</fullName>
    </submittedName>
</protein>
<evidence type="ECO:0000256" key="2">
    <source>
        <dbReference type="SAM" id="SignalP"/>
    </source>
</evidence>
<accession>A0ABQ3UM90</accession>
<keyword evidence="2" id="KW-0732">Signal</keyword>
<dbReference type="RefSeq" id="WP_201370559.1">
    <property type="nucleotide sequence ID" value="NZ_BNJG01000001.1"/>
</dbReference>
<comment type="caution">
    <text evidence="3">The sequence shown here is derived from an EMBL/GenBank/DDBJ whole genome shotgun (WGS) entry which is preliminary data.</text>
</comment>
<evidence type="ECO:0000313" key="4">
    <source>
        <dbReference type="Proteomes" id="UP000654345"/>
    </source>
</evidence>
<sequence length="216" mass="22138">MSLGSTIVTAIKGKIVVTALVSLAVVGGGTAALAASPAGQNFAKSIATPAHTATPDKQDGKDQNAKNGATQDKQSNDHKNDCPGLAEAQNLAKKFSLSTDSKGTTIQLICSLHDGTYKGLDHPLGFGEIEDLLTYAWYLAGHDKSATNAKLTDETLSNYVANALKTCNNGSIAACVKASMSATQGKDGNNNGSSNGTDHSKSGTTGKPTITPTPHH</sequence>
<dbReference type="EMBL" id="BNJG01000001">
    <property type="protein sequence ID" value="GHO53776.1"/>
    <property type="molecule type" value="Genomic_DNA"/>
</dbReference>
<feature type="region of interest" description="Disordered" evidence="1">
    <location>
        <begin position="51"/>
        <end position="83"/>
    </location>
</feature>
<feature type="region of interest" description="Disordered" evidence="1">
    <location>
        <begin position="183"/>
        <end position="216"/>
    </location>
</feature>
<evidence type="ECO:0000256" key="1">
    <source>
        <dbReference type="SAM" id="MobiDB-lite"/>
    </source>
</evidence>
<keyword evidence="4" id="KW-1185">Reference proteome</keyword>
<name>A0ABQ3UM90_9CHLR</name>
<dbReference type="Proteomes" id="UP000654345">
    <property type="component" value="Unassembled WGS sequence"/>
</dbReference>
<evidence type="ECO:0000313" key="3">
    <source>
        <dbReference type="EMBL" id="GHO53776.1"/>
    </source>
</evidence>
<feature type="compositionally biased region" description="Basic and acidic residues" evidence="1">
    <location>
        <begin position="54"/>
        <end position="64"/>
    </location>
</feature>
<gene>
    <name evidence="3" type="ORF">KSB_22510</name>
</gene>
<proteinExistence type="predicted"/>
<organism evidence="3 4">
    <name type="scientific">Ktedonobacter robiniae</name>
    <dbReference type="NCBI Taxonomy" id="2778365"/>
    <lineage>
        <taxon>Bacteria</taxon>
        <taxon>Bacillati</taxon>
        <taxon>Chloroflexota</taxon>
        <taxon>Ktedonobacteria</taxon>
        <taxon>Ktedonobacterales</taxon>
        <taxon>Ktedonobacteraceae</taxon>
        <taxon>Ktedonobacter</taxon>
    </lineage>
</organism>
<reference evidence="3 4" key="1">
    <citation type="journal article" date="2021" name="Int. J. Syst. Evol. Microbiol.">
        <title>Reticulibacter mediterranei gen. nov., sp. nov., within the new family Reticulibacteraceae fam. nov., and Ktedonospora formicarum gen. nov., sp. nov., Ktedonobacter robiniae sp. nov., Dictyobacter formicarum sp. nov. and Dictyobacter arantiisoli sp. nov., belonging to the class Ktedonobacteria.</title>
        <authorList>
            <person name="Yabe S."/>
            <person name="Zheng Y."/>
            <person name="Wang C.M."/>
            <person name="Sakai Y."/>
            <person name="Abe K."/>
            <person name="Yokota A."/>
            <person name="Donadio S."/>
            <person name="Cavaletti L."/>
            <person name="Monciardini P."/>
        </authorList>
    </citation>
    <scope>NUCLEOTIDE SEQUENCE [LARGE SCALE GENOMIC DNA]</scope>
    <source>
        <strain evidence="3 4">SOSP1-30</strain>
    </source>
</reference>
<feature type="signal peptide" evidence="2">
    <location>
        <begin position="1"/>
        <end position="34"/>
    </location>
</feature>
<feature type="compositionally biased region" description="Low complexity" evidence="1">
    <location>
        <begin position="188"/>
        <end position="216"/>
    </location>
</feature>